<keyword evidence="22" id="KW-1185">Reference proteome</keyword>
<comment type="subcellular location">
    <subcellularLocation>
        <location evidence="2 19">Cell membrane</location>
        <topology evidence="2 19">Multi-pass membrane protein</topology>
    </subcellularLocation>
</comment>
<dbReference type="GO" id="GO:0009236">
    <property type="term" value="P:cobalamin biosynthetic process"/>
    <property type="evidence" value="ECO:0007669"/>
    <property type="project" value="UniProtKB-UniRule"/>
</dbReference>
<evidence type="ECO:0000256" key="15">
    <source>
        <dbReference type="ARBA" id="ARBA00032605"/>
    </source>
</evidence>
<evidence type="ECO:0000256" key="3">
    <source>
        <dbReference type="ARBA" id="ARBA00004663"/>
    </source>
</evidence>
<feature type="transmembrane region" description="Helical" evidence="19">
    <location>
        <begin position="183"/>
        <end position="210"/>
    </location>
</feature>
<evidence type="ECO:0000256" key="19">
    <source>
        <dbReference type="HAMAP-Rule" id="MF_00719"/>
    </source>
</evidence>
<dbReference type="NCBIfam" id="TIGR00317">
    <property type="entry name" value="cobS"/>
    <property type="match status" value="1"/>
</dbReference>
<comment type="catalytic activity">
    <reaction evidence="17 19">
        <text>alpha-ribazole + adenosylcob(III)inamide-GDP = adenosylcob(III)alamin + GMP + H(+)</text>
        <dbReference type="Rhea" id="RHEA:16049"/>
        <dbReference type="ChEBI" id="CHEBI:10329"/>
        <dbReference type="ChEBI" id="CHEBI:15378"/>
        <dbReference type="ChEBI" id="CHEBI:18408"/>
        <dbReference type="ChEBI" id="CHEBI:58115"/>
        <dbReference type="ChEBI" id="CHEBI:60487"/>
        <dbReference type="EC" id="2.7.8.26"/>
    </reaction>
</comment>
<evidence type="ECO:0000256" key="10">
    <source>
        <dbReference type="ARBA" id="ARBA00022692"/>
    </source>
</evidence>
<dbReference type="RefSeq" id="WP_336133068.1">
    <property type="nucleotide sequence ID" value="NZ_CP159925.1"/>
</dbReference>
<dbReference type="HAMAP" id="MF_00719">
    <property type="entry name" value="CobS"/>
    <property type="match status" value="1"/>
</dbReference>
<dbReference type="InterPro" id="IPR003805">
    <property type="entry name" value="CobS"/>
</dbReference>
<comment type="function">
    <text evidence="14 19">Joins adenosylcobinamide-GDP and alpha-ribazole to generate adenosylcobalamin (Ado-cobalamin). Also synthesizes adenosylcobalamin 5'-phosphate from adenosylcobinamide-GDP and alpha-ribazole 5'-phosphate.</text>
</comment>
<evidence type="ECO:0000256" key="9">
    <source>
        <dbReference type="ARBA" id="ARBA00022679"/>
    </source>
</evidence>
<evidence type="ECO:0000313" key="22">
    <source>
        <dbReference type="Proteomes" id="UP001387215"/>
    </source>
</evidence>
<dbReference type="GO" id="GO:0008818">
    <property type="term" value="F:cobalamin 5'-phosphate synthase activity"/>
    <property type="evidence" value="ECO:0007669"/>
    <property type="project" value="UniProtKB-UniRule"/>
</dbReference>
<dbReference type="AlphaFoldDB" id="A0AAU8N0N1"/>
<evidence type="ECO:0000256" key="7">
    <source>
        <dbReference type="ARBA" id="ARBA00022475"/>
    </source>
</evidence>
<keyword evidence="10 19" id="KW-0812">Transmembrane</keyword>
<accession>A0AAU8N0N1</accession>
<name>A0AAU8N0N1_9GAMM</name>
<comment type="catalytic activity">
    <reaction evidence="18 19">
        <text>alpha-ribazole 5'-phosphate + adenosylcob(III)inamide-GDP = adenosylcob(III)alamin 5'-phosphate + GMP + H(+)</text>
        <dbReference type="Rhea" id="RHEA:23560"/>
        <dbReference type="ChEBI" id="CHEBI:15378"/>
        <dbReference type="ChEBI" id="CHEBI:57918"/>
        <dbReference type="ChEBI" id="CHEBI:58115"/>
        <dbReference type="ChEBI" id="CHEBI:60487"/>
        <dbReference type="ChEBI" id="CHEBI:60493"/>
        <dbReference type="EC" id="2.7.8.26"/>
    </reaction>
</comment>
<feature type="transmembrane region" description="Helical" evidence="19">
    <location>
        <begin position="115"/>
        <end position="134"/>
    </location>
</feature>
<comment type="cofactor">
    <cofactor evidence="1 19">
        <name>Mg(2+)</name>
        <dbReference type="ChEBI" id="CHEBI:18420"/>
    </cofactor>
</comment>
<evidence type="ECO:0000256" key="18">
    <source>
        <dbReference type="ARBA" id="ARBA00049504"/>
    </source>
</evidence>
<evidence type="ECO:0000256" key="4">
    <source>
        <dbReference type="ARBA" id="ARBA00010561"/>
    </source>
</evidence>
<dbReference type="GO" id="GO:0051073">
    <property type="term" value="F:adenosylcobinamide-GDP ribazoletransferase activity"/>
    <property type="evidence" value="ECO:0007669"/>
    <property type="project" value="UniProtKB-UniRule"/>
</dbReference>
<evidence type="ECO:0000256" key="1">
    <source>
        <dbReference type="ARBA" id="ARBA00001946"/>
    </source>
</evidence>
<evidence type="ECO:0000256" key="6">
    <source>
        <dbReference type="ARBA" id="ARBA00015850"/>
    </source>
</evidence>
<gene>
    <name evidence="19" type="primary">cobS</name>
    <name evidence="21" type="ORF">ABU614_11890</name>
    <name evidence="20" type="ORF">V2J18_05315</name>
</gene>
<feature type="transmembrane region" description="Helical" evidence="19">
    <location>
        <begin position="141"/>
        <end position="163"/>
    </location>
</feature>
<protein>
    <recommendedName>
        <fullName evidence="6 19">Adenosylcobinamide-GDP ribazoletransferase</fullName>
        <ecNumber evidence="5 19">2.7.8.26</ecNumber>
    </recommendedName>
    <alternativeName>
        <fullName evidence="16 19">Cobalamin synthase</fullName>
    </alternativeName>
    <alternativeName>
        <fullName evidence="15 19">Cobalamin-5'-phosphate synthase</fullName>
    </alternativeName>
</protein>
<comment type="similarity">
    <text evidence="4 19">Belongs to the CobS family.</text>
</comment>
<sequence>MMRALLAAIGFLTRIPVPARVFEDPQAQTRSLAWYPAAGLAIGLSLCALAWALQTRPPLLSAAVLLAAWVALTGALHLDGLADSADAWVGGMGATQQERRERTLAIMKDPRSGPIGVVAVVLALLLKFAALASLPAPAWPALLLAPVLARAALTLAFLTTPYVRSGGLGQALVAAPRAACIAALLLSAAGCAAAGWRGALALALAMLVFASWRRAWRQRLQGMTGDCCGALAEAVEVAVLLGFAVSV</sequence>
<dbReference type="PANTHER" id="PTHR34148:SF1">
    <property type="entry name" value="ADENOSYLCOBINAMIDE-GDP RIBAZOLETRANSFERASE"/>
    <property type="match status" value="1"/>
</dbReference>
<reference evidence="21" key="2">
    <citation type="submission" date="2024-06" db="EMBL/GenBank/DDBJ databases">
        <authorList>
            <person name="Li S."/>
        </authorList>
    </citation>
    <scope>NUCLEOTIDE SEQUENCE</scope>
    <source>
        <strain evidence="21">SR10</strain>
    </source>
</reference>
<feature type="transmembrane region" description="Helical" evidence="19">
    <location>
        <begin position="59"/>
        <end position="78"/>
    </location>
</feature>
<dbReference type="EC" id="2.7.8.26" evidence="5 19"/>
<organism evidence="21">
    <name type="scientific">Lysobacter firmicutimachus</name>
    <dbReference type="NCBI Taxonomy" id="1792846"/>
    <lineage>
        <taxon>Bacteria</taxon>
        <taxon>Pseudomonadati</taxon>
        <taxon>Pseudomonadota</taxon>
        <taxon>Gammaproteobacteria</taxon>
        <taxon>Lysobacterales</taxon>
        <taxon>Lysobacteraceae</taxon>
        <taxon>Lysobacter</taxon>
    </lineage>
</organism>
<evidence type="ECO:0000256" key="17">
    <source>
        <dbReference type="ARBA" id="ARBA00048623"/>
    </source>
</evidence>
<evidence type="ECO:0000313" key="20">
    <source>
        <dbReference type="EMBL" id="MEI2454097.1"/>
    </source>
</evidence>
<proteinExistence type="inferred from homology"/>
<dbReference type="EMBL" id="CP159925">
    <property type="protein sequence ID" value="XCO77498.1"/>
    <property type="molecule type" value="Genomic_DNA"/>
</dbReference>
<dbReference type="Pfam" id="PF02654">
    <property type="entry name" value="CobS"/>
    <property type="match status" value="1"/>
</dbReference>
<keyword evidence="9 19" id="KW-0808">Transferase</keyword>
<evidence type="ECO:0000256" key="14">
    <source>
        <dbReference type="ARBA" id="ARBA00025228"/>
    </source>
</evidence>
<dbReference type="EMBL" id="JBANDL010000002">
    <property type="protein sequence ID" value="MEI2454097.1"/>
    <property type="molecule type" value="Genomic_DNA"/>
</dbReference>
<dbReference type="NCBIfam" id="NF001278">
    <property type="entry name" value="PRK00235.1-5"/>
    <property type="match status" value="1"/>
</dbReference>
<keyword evidence="12 19" id="KW-1133">Transmembrane helix</keyword>
<keyword evidence="7 19" id="KW-1003">Cell membrane</keyword>
<evidence type="ECO:0000313" key="21">
    <source>
        <dbReference type="EMBL" id="XCO77498.1"/>
    </source>
</evidence>
<evidence type="ECO:0000256" key="2">
    <source>
        <dbReference type="ARBA" id="ARBA00004651"/>
    </source>
</evidence>
<keyword evidence="13 19" id="KW-0472">Membrane</keyword>
<keyword evidence="8 19" id="KW-0169">Cobalamin biosynthesis</keyword>
<comment type="pathway">
    <text evidence="3 19">Cofactor biosynthesis; adenosylcobalamin biosynthesis; adenosylcobalamin from cob(II)yrinate a,c-diamide: step 7/7.</text>
</comment>
<feature type="transmembrane region" description="Helical" evidence="19">
    <location>
        <begin position="33"/>
        <end position="52"/>
    </location>
</feature>
<dbReference type="GO" id="GO:0005886">
    <property type="term" value="C:plasma membrane"/>
    <property type="evidence" value="ECO:0007669"/>
    <property type="project" value="UniProtKB-SubCell"/>
</dbReference>
<dbReference type="Proteomes" id="UP001387215">
    <property type="component" value="Unassembled WGS sequence"/>
</dbReference>
<evidence type="ECO:0000256" key="8">
    <source>
        <dbReference type="ARBA" id="ARBA00022573"/>
    </source>
</evidence>
<evidence type="ECO:0000256" key="12">
    <source>
        <dbReference type="ARBA" id="ARBA00022989"/>
    </source>
</evidence>
<dbReference type="PANTHER" id="PTHR34148">
    <property type="entry name" value="ADENOSYLCOBINAMIDE-GDP RIBAZOLETRANSFERASE"/>
    <property type="match status" value="1"/>
</dbReference>
<evidence type="ECO:0000256" key="5">
    <source>
        <dbReference type="ARBA" id="ARBA00013200"/>
    </source>
</evidence>
<evidence type="ECO:0000256" key="13">
    <source>
        <dbReference type="ARBA" id="ARBA00023136"/>
    </source>
</evidence>
<evidence type="ECO:0000256" key="11">
    <source>
        <dbReference type="ARBA" id="ARBA00022842"/>
    </source>
</evidence>
<evidence type="ECO:0000256" key="16">
    <source>
        <dbReference type="ARBA" id="ARBA00032853"/>
    </source>
</evidence>
<keyword evidence="11 19" id="KW-0460">Magnesium</keyword>
<reference evidence="20 22" key="1">
    <citation type="submission" date="2024-02" db="EMBL/GenBank/DDBJ databases">
        <title>Lysobacter Genome Sequencing and Mining.</title>
        <authorList>
            <person name="Bierman J."/>
            <person name="Walker M.C."/>
        </authorList>
    </citation>
    <scope>NUCLEOTIDE SEQUENCE [LARGE SCALE GENOMIC DNA]</scope>
    <source>
        <strain evidence="20 22">PB6250</strain>
    </source>
</reference>